<keyword evidence="1" id="KW-0812">Transmembrane</keyword>
<reference evidence="2" key="1">
    <citation type="submission" date="2021-08" db="EMBL/GenBank/DDBJ databases">
        <title>Complete genome sequence of Pseudomonas phytophila.</title>
        <authorList>
            <person name="Weir B.S."/>
            <person name="Templeton M.D."/>
            <person name="Arshed S."/>
            <person name="Andersen M.T."/>
            <person name="Jayaraman J."/>
        </authorList>
    </citation>
    <scope>NUCLEOTIDE SEQUENCE</scope>
    <source>
        <strain evidence="2">ICMP 23753</strain>
    </source>
</reference>
<keyword evidence="1" id="KW-0472">Membrane</keyword>
<keyword evidence="1" id="KW-1133">Transmembrane helix</keyword>
<evidence type="ECO:0000313" key="3">
    <source>
        <dbReference type="Proteomes" id="UP001063228"/>
    </source>
</evidence>
<sequence length="156" mass="17656">MKHTGPTSELFDELNELVDLAEQSAKAIDELVERLDGARLRVLLNVVVLYALLISLGYFAFYSGSDYSISSSWKVASTAFGMVVVGGSLSLLYSYFLRMRKTSRDLRVEQDIHNRLMSLIDGQKRRMDADGYFSAVAEATFSIRLRRLDRTDRKST</sequence>
<accession>A0ABY6FDD2</accession>
<proteinExistence type="predicted"/>
<feature type="transmembrane region" description="Helical" evidence="1">
    <location>
        <begin position="75"/>
        <end position="97"/>
    </location>
</feature>
<dbReference type="RefSeq" id="WP_263268975.1">
    <property type="nucleotide sequence ID" value="NZ_CP081201.1"/>
</dbReference>
<protein>
    <recommendedName>
        <fullName evidence="4">Phage holin family protein</fullName>
    </recommendedName>
</protein>
<name>A0ABY6FDD2_9PSED</name>
<evidence type="ECO:0000313" key="2">
    <source>
        <dbReference type="EMBL" id="UXZ95866.1"/>
    </source>
</evidence>
<organism evidence="2 3">
    <name type="scientific">Pseudomonas phytophila</name>
    <dbReference type="NCBI Taxonomy" id="2867264"/>
    <lineage>
        <taxon>Bacteria</taxon>
        <taxon>Pseudomonadati</taxon>
        <taxon>Pseudomonadota</taxon>
        <taxon>Gammaproteobacteria</taxon>
        <taxon>Pseudomonadales</taxon>
        <taxon>Pseudomonadaceae</taxon>
        <taxon>Pseudomonas</taxon>
    </lineage>
</organism>
<dbReference type="EMBL" id="CP081201">
    <property type="protein sequence ID" value="UXZ95866.1"/>
    <property type="molecule type" value="Genomic_DNA"/>
</dbReference>
<gene>
    <name evidence="2" type="ORF">K3169_26780</name>
</gene>
<feature type="transmembrane region" description="Helical" evidence="1">
    <location>
        <begin position="42"/>
        <end position="63"/>
    </location>
</feature>
<evidence type="ECO:0008006" key="4">
    <source>
        <dbReference type="Google" id="ProtNLM"/>
    </source>
</evidence>
<keyword evidence="3" id="KW-1185">Reference proteome</keyword>
<evidence type="ECO:0000256" key="1">
    <source>
        <dbReference type="SAM" id="Phobius"/>
    </source>
</evidence>
<dbReference type="Proteomes" id="UP001063228">
    <property type="component" value="Chromosome"/>
</dbReference>